<dbReference type="Proteomes" id="UP000435138">
    <property type="component" value="Unassembled WGS sequence"/>
</dbReference>
<dbReference type="PANTHER" id="PTHR30445:SF9">
    <property type="match status" value="1"/>
</dbReference>
<feature type="transmembrane region" description="Helical" evidence="8">
    <location>
        <begin position="497"/>
        <end position="519"/>
    </location>
</feature>
<feature type="transmembrane region" description="Helical" evidence="8">
    <location>
        <begin position="531"/>
        <end position="556"/>
    </location>
</feature>
<dbReference type="Gene3D" id="3.30.70.1450">
    <property type="entry name" value="Regulator of K+ conductance, C-terminal domain"/>
    <property type="match status" value="1"/>
</dbReference>
<dbReference type="InterPro" id="IPR036721">
    <property type="entry name" value="RCK_C_sf"/>
</dbReference>
<evidence type="ECO:0000256" key="2">
    <source>
        <dbReference type="ARBA" id="ARBA00009854"/>
    </source>
</evidence>
<feature type="transmembrane region" description="Helical" evidence="8">
    <location>
        <begin position="58"/>
        <end position="76"/>
    </location>
</feature>
<dbReference type="InterPro" id="IPR006512">
    <property type="entry name" value="YidE_YbjL"/>
</dbReference>
<dbReference type="InterPro" id="IPR050144">
    <property type="entry name" value="AAE_transporter"/>
</dbReference>
<gene>
    <name evidence="10" type="primary">aspT</name>
    <name evidence="10" type="ORF">GAO09_23660</name>
</gene>
<dbReference type="InterPro" id="IPR006037">
    <property type="entry name" value="RCK_C"/>
</dbReference>
<reference evidence="10 11" key="1">
    <citation type="submission" date="2019-11" db="EMBL/GenBank/DDBJ databases">
        <title>Genome analysis of Rhizobacterium cereale a novel genus and species isolated from maize roots in North Spain.</title>
        <authorList>
            <person name="Menendez E."/>
            <person name="Flores-Felix J.D."/>
            <person name="Ramirez-Bahena M.-H."/>
            <person name="Igual J.M."/>
            <person name="Garcia-Fraile P."/>
            <person name="Peix A."/>
            <person name="Velazquez E."/>
        </authorList>
    </citation>
    <scope>NUCLEOTIDE SEQUENCE [LARGE SCALE GENOMIC DNA]</scope>
    <source>
        <strain evidence="10 11">RZME27</strain>
    </source>
</reference>
<keyword evidence="4" id="KW-1003">Cell membrane</keyword>
<feature type="transmembrane region" description="Helical" evidence="8">
    <location>
        <begin position="442"/>
        <end position="462"/>
    </location>
</feature>
<dbReference type="PROSITE" id="PS51202">
    <property type="entry name" value="RCK_C"/>
    <property type="match status" value="2"/>
</dbReference>
<evidence type="ECO:0000313" key="11">
    <source>
        <dbReference type="Proteomes" id="UP000435138"/>
    </source>
</evidence>
<dbReference type="InterPro" id="IPR022457">
    <property type="entry name" value="Asp_Ala_antiprt"/>
</dbReference>
<comment type="similarity">
    <text evidence="2">Belongs to the AAE transporter (TC 2.A.81) family.</text>
</comment>
<feature type="domain" description="RCK C-terminal" evidence="9">
    <location>
        <begin position="197"/>
        <end position="280"/>
    </location>
</feature>
<accession>A0A6A8ACJ0</accession>
<keyword evidence="6 8" id="KW-1133">Transmembrane helix</keyword>
<dbReference type="PANTHER" id="PTHR30445">
    <property type="entry name" value="K(+)_H(+) ANTIPORTER SUBUNIT KHTT"/>
    <property type="match status" value="1"/>
</dbReference>
<dbReference type="NCBIfam" id="TIGR01625">
    <property type="entry name" value="YidE_YbjL_dupl"/>
    <property type="match status" value="1"/>
</dbReference>
<feature type="transmembrane region" description="Helical" evidence="8">
    <location>
        <begin position="378"/>
        <end position="396"/>
    </location>
</feature>
<comment type="caution">
    <text evidence="10">The sequence shown here is derived from an EMBL/GenBank/DDBJ whole genome shotgun (WGS) entry which is preliminary data.</text>
</comment>
<evidence type="ECO:0000313" key="10">
    <source>
        <dbReference type="EMBL" id="MQY49035.1"/>
    </source>
</evidence>
<dbReference type="NCBIfam" id="TIGR03802">
    <property type="entry name" value="Asp_Ala_antiprt"/>
    <property type="match status" value="1"/>
</dbReference>
<evidence type="ECO:0000256" key="8">
    <source>
        <dbReference type="SAM" id="Phobius"/>
    </source>
</evidence>
<evidence type="ECO:0000256" key="6">
    <source>
        <dbReference type="ARBA" id="ARBA00022989"/>
    </source>
</evidence>
<name>A0A6A8ACJ0_9HYPH</name>
<keyword evidence="5 8" id="KW-0812">Transmembrane</keyword>
<protein>
    <submittedName>
        <fullName evidence="10">Aspartate-alanine antiporter</fullName>
    </submittedName>
</protein>
<sequence>MFLLKDPVIALFVCLGLGHLIGRIRVGPVVLGGVCGTLFVALAIGQMGVTISPHLKDTAFALFIYALGFSAGPQFFSNIRGGWRYGIFSFIEVICVLGLVAGATVLFDFDAGTSSGLFAGAATESAVLGTASEALGRLPLAETEILRLQANAATAYSLTYLFGLVAIVVFTTQIAPIILRVDLRKEATALAAQLGEDEEGADQPDALPTFVGRVFRAGPAAGKSIADFELSRGSTVFIERLKRGDDLLQPPKDFVIDADDLLFLHGRRSAMISIETVVGPEQPVPSDVSIPLARQQVVVQRKEIAGMRVRDLRAVAPAELSRGLFVESVRRMGHTIPALPKTRLQEGDVLTLYGPQTAVSRAVKELGAAVRSEEATDLVFLGIGILVGLLLGRLSLDVAGMTLTLGTGGGALIAGLVFGWLNMRQPRHGNLPVAAASFMKDFGLATFIAAIGLSAGPDAVALVMKYGLILPVLGILVSTIPAFVSLLVGWKLMKIEIPILLGIIAGQHCSTPTISALVAQSGNSTPVIGYTVTYAISNVLLPLLGPVVVGLSNIFIQ</sequence>
<dbReference type="Pfam" id="PF06826">
    <property type="entry name" value="Asp-Al_Ex"/>
    <property type="match status" value="2"/>
</dbReference>
<keyword evidence="3" id="KW-0813">Transport</keyword>
<dbReference type="GO" id="GO:0006813">
    <property type="term" value="P:potassium ion transport"/>
    <property type="evidence" value="ECO:0007669"/>
    <property type="project" value="InterPro"/>
</dbReference>
<keyword evidence="7 8" id="KW-0472">Membrane</keyword>
<feature type="transmembrane region" description="Helical" evidence="8">
    <location>
        <begin position="468"/>
        <end position="490"/>
    </location>
</feature>
<evidence type="ECO:0000256" key="3">
    <source>
        <dbReference type="ARBA" id="ARBA00022448"/>
    </source>
</evidence>
<comment type="subcellular location">
    <subcellularLocation>
        <location evidence="1">Cell membrane</location>
        <topology evidence="1">Multi-pass membrane protein</topology>
    </subcellularLocation>
</comment>
<feature type="transmembrane region" description="Helical" evidence="8">
    <location>
        <begin position="29"/>
        <end position="52"/>
    </location>
</feature>
<evidence type="ECO:0000259" key="9">
    <source>
        <dbReference type="PROSITE" id="PS51202"/>
    </source>
</evidence>
<dbReference type="EMBL" id="WIXI01000050">
    <property type="protein sequence ID" value="MQY49035.1"/>
    <property type="molecule type" value="Genomic_DNA"/>
</dbReference>
<dbReference type="AlphaFoldDB" id="A0A6A8ACJ0"/>
<dbReference type="GO" id="GO:0008324">
    <property type="term" value="F:monoatomic cation transmembrane transporter activity"/>
    <property type="evidence" value="ECO:0007669"/>
    <property type="project" value="InterPro"/>
</dbReference>
<proteinExistence type="inferred from homology"/>
<feature type="transmembrane region" description="Helical" evidence="8">
    <location>
        <begin position="158"/>
        <end position="179"/>
    </location>
</feature>
<dbReference type="SUPFAM" id="SSF116726">
    <property type="entry name" value="TrkA C-terminal domain-like"/>
    <property type="match status" value="2"/>
</dbReference>
<evidence type="ECO:0000256" key="5">
    <source>
        <dbReference type="ARBA" id="ARBA00022692"/>
    </source>
</evidence>
<evidence type="ECO:0000256" key="7">
    <source>
        <dbReference type="ARBA" id="ARBA00023136"/>
    </source>
</evidence>
<evidence type="ECO:0000256" key="1">
    <source>
        <dbReference type="ARBA" id="ARBA00004651"/>
    </source>
</evidence>
<feature type="transmembrane region" description="Helical" evidence="8">
    <location>
        <begin position="88"/>
        <end position="107"/>
    </location>
</feature>
<feature type="domain" description="RCK C-terminal" evidence="9">
    <location>
        <begin position="287"/>
        <end position="369"/>
    </location>
</feature>
<organism evidence="10 11">
    <name type="scientific">Endobacterium cereale</name>
    <dbReference type="NCBI Taxonomy" id="2663029"/>
    <lineage>
        <taxon>Bacteria</taxon>
        <taxon>Pseudomonadati</taxon>
        <taxon>Pseudomonadota</taxon>
        <taxon>Alphaproteobacteria</taxon>
        <taxon>Hyphomicrobiales</taxon>
        <taxon>Rhizobiaceae</taxon>
        <taxon>Endobacterium</taxon>
    </lineage>
</organism>
<dbReference type="RefSeq" id="WP_153358399.1">
    <property type="nucleotide sequence ID" value="NZ_JAYKOO010000008.1"/>
</dbReference>
<dbReference type="GO" id="GO:0005886">
    <property type="term" value="C:plasma membrane"/>
    <property type="evidence" value="ECO:0007669"/>
    <property type="project" value="UniProtKB-SubCell"/>
</dbReference>
<feature type="transmembrane region" description="Helical" evidence="8">
    <location>
        <begin position="402"/>
        <end position="421"/>
    </location>
</feature>
<dbReference type="Pfam" id="PF02080">
    <property type="entry name" value="TrkA_C"/>
    <property type="match status" value="2"/>
</dbReference>
<keyword evidence="11" id="KW-1185">Reference proteome</keyword>
<evidence type="ECO:0000256" key="4">
    <source>
        <dbReference type="ARBA" id="ARBA00022475"/>
    </source>
</evidence>